<evidence type="ECO:0000313" key="4">
    <source>
        <dbReference type="Proteomes" id="UP000199236"/>
    </source>
</evidence>
<feature type="compositionally biased region" description="Basic and acidic residues" evidence="1">
    <location>
        <begin position="30"/>
        <end position="45"/>
    </location>
</feature>
<dbReference type="PANTHER" id="PTHR43682:SF1">
    <property type="entry name" value="LACTATE UTILIZATION PROTEIN C"/>
    <property type="match status" value="1"/>
</dbReference>
<evidence type="ECO:0000259" key="2">
    <source>
        <dbReference type="Pfam" id="PF02589"/>
    </source>
</evidence>
<dbReference type="Pfam" id="PF02589">
    <property type="entry name" value="LUD_dom"/>
    <property type="match status" value="1"/>
</dbReference>
<dbReference type="STRING" id="655353.SAMN04488056_103253"/>
<dbReference type="InterPro" id="IPR024185">
    <property type="entry name" value="FTHF_cligase-like_sf"/>
</dbReference>
<protein>
    <submittedName>
        <fullName evidence="3">L-lactate dehydrogenase complex protein LldG</fullName>
    </submittedName>
</protein>
<evidence type="ECO:0000256" key="1">
    <source>
        <dbReference type="SAM" id="MobiDB-lite"/>
    </source>
</evidence>
<feature type="region of interest" description="Disordered" evidence="1">
    <location>
        <begin position="22"/>
        <end position="48"/>
    </location>
</feature>
<proteinExistence type="predicted"/>
<evidence type="ECO:0000313" key="3">
    <source>
        <dbReference type="EMBL" id="SFO12639.1"/>
    </source>
</evidence>
<dbReference type="OrthoDB" id="9794157at2"/>
<reference evidence="3 4" key="1">
    <citation type="submission" date="2016-10" db="EMBL/GenBank/DDBJ databases">
        <authorList>
            <person name="de Groot N.N."/>
        </authorList>
    </citation>
    <scope>NUCLEOTIDE SEQUENCE [LARGE SCALE GENOMIC DNA]</scope>
    <source>
        <strain evidence="3 4">CGMCC 1.9157</strain>
    </source>
</reference>
<dbReference type="InterPro" id="IPR037171">
    <property type="entry name" value="NagB/RpiA_transferase-like"/>
</dbReference>
<feature type="domain" description="LUD" evidence="2">
    <location>
        <begin position="95"/>
        <end position="234"/>
    </location>
</feature>
<dbReference type="RefSeq" id="WP_090070899.1">
    <property type="nucleotide sequence ID" value="NZ_FOVR01000003.1"/>
</dbReference>
<dbReference type="Proteomes" id="UP000199236">
    <property type="component" value="Unassembled WGS sequence"/>
</dbReference>
<dbReference type="Gene3D" id="3.40.50.10420">
    <property type="entry name" value="NagB/RpiA/CoA transferase-like"/>
    <property type="match status" value="1"/>
</dbReference>
<gene>
    <name evidence="3" type="ORF">SAMN04488056_103253</name>
</gene>
<name>A0A1I5EME3_9HYPH</name>
<dbReference type="AlphaFoldDB" id="A0A1I5EME3"/>
<accession>A0A1I5EME3</accession>
<dbReference type="SUPFAM" id="SSF100950">
    <property type="entry name" value="NagB/RpiA/CoA transferase-like"/>
    <property type="match status" value="1"/>
</dbReference>
<dbReference type="EMBL" id="FOVR01000003">
    <property type="protein sequence ID" value="SFO12639.1"/>
    <property type="molecule type" value="Genomic_DNA"/>
</dbReference>
<sequence>MSERHDNSAAKSAILGKIRRSLASVSEGADPNRNEARQEVQERLASRPKGIVPKRAQVGHYEKVAMFMDYAERVSSTTARIGSYDDLPGAITQYLREHNLPQAIVMGEDPRLKAVNWRTEPQLERTIGPSDGTDLVGVNHAMGGVAETGTAVLASGPDNPTTINFLPENHIIVLDANDIAGDYESIHDQLRDMSGVAHMPRALNMITGPSRSGDIEQKIMLGAHGPRAVHVIVIG</sequence>
<dbReference type="PANTHER" id="PTHR43682">
    <property type="entry name" value="LACTATE UTILIZATION PROTEIN C"/>
    <property type="match status" value="1"/>
</dbReference>
<dbReference type="InterPro" id="IPR003741">
    <property type="entry name" value="LUD_dom"/>
</dbReference>
<keyword evidence="4" id="KW-1185">Reference proteome</keyword>
<organism evidence="3 4">
    <name type="scientific">Cohaesibacter marisflavi</name>
    <dbReference type="NCBI Taxonomy" id="655353"/>
    <lineage>
        <taxon>Bacteria</taxon>
        <taxon>Pseudomonadati</taxon>
        <taxon>Pseudomonadota</taxon>
        <taxon>Alphaproteobacteria</taxon>
        <taxon>Hyphomicrobiales</taxon>
        <taxon>Cohaesibacteraceae</taxon>
    </lineage>
</organism>